<dbReference type="PANTHER" id="PTHR47389:SF4">
    <property type="entry name" value="OS09G0436400 PROTEIN"/>
    <property type="match status" value="1"/>
</dbReference>
<evidence type="ECO:0000313" key="4">
    <source>
        <dbReference type="EMBL" id="HCL01256.1"/>
    </source>
</evidence>
<dbReference type="Pfam" id="PF13365">
    <property type="entry name" value="Trypsin_2"/>
    <property type="match status" value="1"/>
</dbReference>
<keyword evidence="2" id="KW-0472">Membrane</keyword>
<evidence type="ECO:0000256" key="1">
    <source>
        <dbReference type="SAM" id="MobiDB-lite"/>
    </source>
</evidence>
<dbReference type="PRINTS" id="PR00834">
    <property type="entry name" value="PROTEASES2C"/>
</dbReference>
<feature type="compositionally biased region" description="Polar residues" evidence="1">
    <location>
        <begin position="83"/>
        <end position="93"/>
    </location>
</feature>
<evidence type="ECO:0000259" key="3">
    <source>
        <dbReference type="PROSITE" id="PS50106"/>
    </source>
</evidence>
<feature type="compositionally biased region" description="Low complexity" evidence="1">
    <location>
        <begin position="94"/>
        <end position="104"/>
    </location>
</feature>
<accession>A0A3D2X2Q4</accession>
<protein>
    <recommendedName>
        <fullName evidence="3">PDZ domain-containing protein</fullName>
    </recommendedName>
</protein>
<dbReference type="GO" id="GO:0004252">
    <property type="term" value="F:serine-type endopeptidase activity"/>
    <property type="evidence" value="ECO:0007669"/>
    <property type="project" value="InterPro"/>
</dbReference>
<dbReference type="GO" id="GO:0006508">
    <property type="term" value="P:proteolysis"/>
    <property type="evidence" value="ECO:0007669"/>
    <property type="project" value="InterPro"/>
</dbReference>
<comment type="caution">
    <text evidence="4">The sequence shown here is derived from an EMBL/GenBank/DDBJ whole genome shotgun (WGS) entry which is preliminary data.</text>
</comment>
<dbReference type="Gene3D" id="2.40.10.120">
    <property type="match status" value="1"/>
</dbReference>
<gene>
    <name evidence="4" type="ORF">DHW61_02390</name>
</gene>
<dbReference type="InterPro" id="IPR009003">
    <property type="entry name" value="Peptidase_S1_PA"/>
</dbReference>
<feature type="transmembrane region" description="Helical" evidence="2">
    <location>
        <begin position="31"/>
        <end position="52"/>
    </location>
</feature>
<dbReference type="Pfam" id="PF13180">
    <property type="entry name" value="PDZ_2"/>
    <property type="match status" value="1"/>
</dbReference>
<proteinExistence type="predicted"/>
<dbReference type="Gene3D" id="2.30.42.10">
    <property type="match status" value="1"/>
</dbReference>
<keyword evidence="2" id="KW-0812">Transmembrane</keyword>
<sequence length="456" mass="50147">METKTPEPEKEFRFIQEKVVPRRKHKVKKMVYAAVFTVVLAVIFGLVARYVFIKSNHFWIKVLGIDTTEREQITFPSEGAENPTGSDGTGENVTITPSISTTPEPTATITGVPDNEDQATVVEKKIEATVEDYERMLFELKKVATSATSGLAVVTAIENQVDWFDETYETKRTTTGIIIAENNAELLVLTSLDKINGASDLEVTFNSSFSVSGFTVSGKLWSYDKDYNLAVVAVKLKDIPPQKMSSIKIADLGESYSITLGAPVIALGKPDGYNGSMMFGMVSSSGDSYYIMDNRLDVFHTNLNVNNNSDGVIINTKGQIIGIMSEKMKDTANPDVNTVVGISRLKPVIEKLANKTERVTFGIIGEDIPSDVLQSFNLSTGIYVTEVRSDSPAFNAGIKQGDIITQVNEYSVTNISNFASILNNYKPKETVTVVVQRKVKQELSEKSIKVVLELKE</sequence>
<feature type="region of interest" description="Disordered" evidence="1">
    <location>
        <begin position="76"/>
        <end position="104"/>
    </location>
</feature>
<dbReference type="Proteomes" id="UP000262969">
    <property type="component" value="Unassembled WGS sequence"/>
</dbReference>
<name>A0A3D2X2Q4_9FIRM</name>
<evidence type="ECO:0000313" key="5">
    <source>
        <dbReference type="Proteomes" id="UP000262969"/>
    </source>
</evidence>
<organism evidence="4 5">
    <name type="scientific">Lachnoclostridium phytofermentans</name>
    <dbReference type="NCBI Taxonomy" id="66219"/>
    <lineage>
        <taxon>Bacteria</taxon>
        <taxon>Bacillati</taxon>
        <taxon>Bacillota</taxon>
        <taxon>Clostridia</taxon>
        <taxon>Lachnospirales</taxon>
        <taxon>Lachnospiraceae</taxon>
    </lineage>
</organism>
<dbReference type="SUPFAM" id="SSF50494">
    <property type="entry name" value="Trypsin-like serine proteases"/>
    <property type="match status" value="1"/>
</dbReference>
<dbReference type="InterPro" id="IPR001940">
    <property type="entry name" value="Peptidase_S1C"/>
</dbReference>
<dbReference type="CDD" id="cd06779">
    <property type="entry name" value="cpPDZ_Deg_HtrA-like"/>
    <property type="match status" value="1"/>
</dbReference>
<dbReference type="PROSITE" id="PS50106">
    <property type="entry name" value="PDZ"/>
    <property type="match status" value="1"/>
</dbReference>
<dbReference type="InterPro" id="IPR001478">
    <property type="entry name" value="PDZ"/>
</dbReference>
<feature type="domain" description="PDZ" evidence="3">
    <location>
        <begin position="353"/>
        <end position="439"/>
    </location>
</feature>
<keyword evidence="2" id="KW-1133">Transmembrane helix</keyword>
<evidence type="ECO:0000256" key="2">
    <source>
        <dbReference type="SAM" id="Phobius"/>
    </source>
</evidence>
<reference evidence="4 5" key="1">
    <citation type="journal article" date="2018" name="Nat. Biotechnol.">
        <title>A standardized bacterial taxonomy based on genome phylogeny substantially revises the tree of life.</title>
        <authorList>
            <person name="Parks D.H."/>
            <person name="Chuvochina M."/>
            <person name="Waite D.W."/>
            <person name="Rinke C."/>
            <person name="Skarshewski A."/>
            <person name="Chaumeil P.A."/>
            <person name="Hugenholtz P."/>
        </authorList>
    </citation>
    <scope>NUCLEOTIDE SEQUENCE [LARGE SCALE GENOMIC DNA]</scope>
    <source>
        <strain evidence="4">UBA11728</strain>
    </source>
</reference>
<dbReference type="SMART" id="SM00228">
    <property type="entry name" value="PDZ"/>
    <property type="match status" value="1"/>
</dbReference>
<dbReference type="EMBL" id="DPVV01000089">
    <property type="protein sequence ID" value="HCL01256.1"/>
    <property type="molecule type" value="Genomic_DNA"/>
</dbReference>
<dbReference type="InterPro" id="IPR036034">
    <property type="entry name" value="PDZ_sf"/>
</dbReference>
<dbReference type="PANTHER" id="PTHR47389">
    <property type="entry name" value="OS09G0436400 PROTEIN"/>
    <property type="match status" value="1"/>
</dbReference>
<dbReference type="AlphaFoldDB" id="A0A3D2X2Q4"/>
<dbReference type="SUPFAM" id="SSF50156">
    <property type="entry name" value="PDZ domain-like"/>
    <property type="match status" value="1"/>
</dbReference>